<protein>
    <submittedName>
        <fullName evidence="2">Uncharacterized protein</fullName>
    </submittedName>
</protein>
<dbReference type="KEGG" id="cgc:Cyagr_3385"/>
<reference evidence="3" key="1">
    <citation type="journal article" date="2013" name="Proc. Natl. Acad. Sci. U.S.A.">
        <title>Improving the coverage of the cyanobacterial phylum using diversity-driven genome sequencing.</title>
        <authorList>
            <person name="Shih P.M."/>
            <person name="Wu D."/>
            <person name="Latifi A."/>
            <person name="Axen S.D."/>
            <person name="Fewer D.P."/>
            <person name="Talla E."/>
            <person name="Calteau A."/>
            <person name="Cai F."/>
            <person name="Tandeau de Marsac N."/>
            <person name="Rippka R."/>
            <person name="Herdman M."/>
            <person name="Sivonen K."/>
            <person name="Coursin T."/>
            <person name="Laurent T."/>
            <person name="Goodwin L."/>
            <person name="Nolan M."/>
            <person name="Davenport K.W."/>
            <person name="Han C.S."/>
            <person name="Rubin E.M."/>
            <person name="Eisen J.A."/>
            <person name="Woyke T."/>
            <person name="Gugger M."/>
            <person name="Kerfeld C.A."/>
        </authorList>
    </citation>
    <scope>NUCLEOTIDE SEQUENCE [LARGE SCALE GENOMIC DNA]</scope>
    <source>
        <strain evidence="3">ATCC 27147 / PCC 6307</strain>
    </source>
</reference>
<dbReference type="Proteomes" id="UP000010388">
    <property type="component" value="Chromosome"/>
</dbReference>
<proteinExistence type="predicted"/>
<gene>
    <name evidence="2" type="ordered locus">Cyagr_3385</name>
</gene>
<dbReference type="STRING" id="292564.Cyagr_3385"/>
<organism evidence="2 3">
    <name type="scientific">Cyanobium gracile (strain ATCC 27147 / PCC 6307)</name>
    <dbReference type="NCBI Taxonomy" id="292564"/>
    <lineage>
        <taxon>Bacteria</taxon>
        <taxon>Bacillati</taxon>
        <taxon>Cyanobacteriota</taxon>
        <taxon>Cyanophyceae</taxon>
        <taxon>Synechococcales</taxon>
        <taxon>Prochlorococcaceae</taxon>
        <taxon>Cyanobium</taxon>
    </lineage>
</organism>
<dbReference type="eggNOG" id="ENOG5030SS9">
    <property type="taxonomic scope" value="Bacteria"/>
</dbReference>
<dbReference type="OrthoDB" id="515274at2"/>
<evidence type="ECO:0000313" key="3">
    <source>
        <dbReference type="Proteomes" id="UP000010388"/>
    </source>
</evidence>
<name>K9PBG0_CYAGP</name>
<feature type="transmembrane region" description="Helical" evidence="1">
    <location>
        <begin position="60"/>
        <end position="82"/>
    </location>
</feature>
<keyword evidence="1" id="KW-0812">Transmembrane</keyword>
<evidence type="ECO:0000313" key="2">
    <source>
        <dbReference type="EMBL" id="AFY30450.1"/>
    </source>
</evidence>
<dbReference type="AlphaFoldDB" id="K9PBG0"/>
<evidence type="ECO:0000256" key="1">
    <source>
        <dbReference type="SAM" id="Phobius"/>
    </source>
</evidence>
<keyword evidence="1" id="KW-0472">Membrane</keyword>
<sequence>MNRPHQLRRLHRTLVPMAALPLLVTALSGSLYGALSARDIEAFWLIKLHTGNFGVINLQPYYSTVLGVLTLFIAGSGIGLLLGSRSGRKPAPPSS</sequence>
<dbReference type="HOGENOM" id="CLU_169008_1_0_3"/>
<accession>K9PBG0</accession>
<dbReference type="EMBL" id="CP003495">
    <property type="protein sequence ID" value="AFY30450.1"/>
    <property type="molecule type" value="Genomic_DNA"/>
</dbReference>
<keyword evidence="1" id="KW-1133">Transmembrane helix</keyword>